<proteinExistence type="predicted"/>
<evidence type="ECO:0000313" key="7">
    <source>
        <dbReference type="Proteomes" id="UP000183832"/>
    </source>
</evidence>
<dbReference type="PROSITE" id="PS50808">
    <property type="entry name" value="ZF_BED"/>
    <property type="match status" value="1"/>
</dbReference>
<dbReference type="EMBL" id="CVRI01000066">
    <property type="protein sequence ID" value="CRL06075.1"/>
    <property type="molecule type" value="Genomic_DNA"/>
</dbReference>
<protein>
    <submittedName>
        <fullName evidence="6">CLUMA_CG019186, isoform A</fullName>
    </submittedName>
</protein>
<evidence type="ECO:0000256" key="2">
    <source>
        <dbReference type="ARBA" id="ARBA00022771"/>
    </source>
</evidence>
<evidence type="ECO:0000313" key="6">
    <source>
        <dbReference type="EMBL" id="CRL06075.1"/>
    </source>
</evidence>
<sequence length="209" mass="23958">MKSWLWKHFLKINTDLARCQKCQKVLKRSGGTKGLVLHLEKIHRIVKKPVDESAEEKKEVEKPKISCSLQQKSMTDFLKFQSIEETVSRLAAESGLSFPTFLFTFQDNNLIFTHLNFETPIKQDKIIRIAAIVYRMEEIIDVLEPARVATESLSRGSINILTGEGIIKFLLAETKNKSSPLATEFYDILVQRINSRRNSRLLSSELGFD</sequence>
<gene>
    <name evidence="6" type="ORF">CLUMA_CG019186</name>
</gene>
<name>A0A1J1J0M2_9DIPT</name>
<dbReference type="GO" id="GO:0003677">
    <property type="term" value="F:DNA binding"/>
    <property type="evidence" value="ECO:0007669"/>
    <property type="project" value="InterPro"/>
</dbReference>
<dbReference type="Pfam" id="PF02892">
    <property type="entry name" value="zf-BED"/>
    <property type="match status" value="1"/>
</dbReference>
<keyword evidence="3" id="KW-0862">Zinc</keyword>
<organism evidence="6 7">
    <name type="scientific">Clunio marinus</name>
    <dbReference type="NCBI Taxonomy" id="568069"/>
    <lineage>
        <taxon>Eukaryota</taxon>
        <taxon>Metazoa</taxon>
        <taxon>Ecdysozoa</taxon>
        <taxon>Arthropoda</taxon>
        <taxon>Hexapoda</taxon>
        <taxon>Insecta</taxon>
        <taxon>Pterygota</taxon>
        <taxon>Neoptera</taxon>
        <taxon>Endopterygota</taxon>
        <taxon>Diptera</taxon>
        <taxon>Nematocera</taxon>
        <taxon>Chironomoidea</taxon>
        <taxon>Chironomidae</taxon>
        <taxon>Clunio</taxon>
    </lineage>
</organism>
<dbReference type="OrthoDB" id="7881929at2759"/>
<keyword evidence="7" id="KW-1185">Reference proteome</keyword>
<dbReference type="Proteomes" id="UP000183832">
    <property type="component" value="Unassembled WGS sequence"/>
</dbReference>
<dbReference type="SMART" id="SM00614">
    <property type="entry name" value="ZnF_BED"/>
    <property type="match status" value="1"/>
</dbReference>
<dbReference type="InterPro" id="IPR003656">
    <property type="entry name" value="Znf_BED"/>
</dbReference>
<keyword evidence="2 4" id="KW-0863">Zinc-finger</keyword>
<dbReference type="GO" id="GO:0008270">
    <property type="term" value="F:zinc ion binding"/>
    <property type="evidence" value="ECO:0007669"/>
    <property type="project" value="UniProtKB-KW"/>
</dbReference>
<keyword evidence="1" id="KW-0479">Metal-binding</keyword>
<feature type="domain" description="BED-type" evidence="5">
    <location>
        <begin position="1"/>
        <end position="50"/>
    </location>
</feature>
<evidence type="ECO:0000256" key="4">
    <source>
        <dbReference type="PROSITE-ProRule" id="PRU00027"/>
    </source>
</evidence>
<dbReference type="InterPro" id="IPR036236">
    <property type="entry name" value="Znf_C2H2_sf"/>
</dbReference>
<dbReference type="AlphaFoldDB" id="A0A1J1J0M2"/>
<accession>A0A1J1J0M2</accession>
<evidence type="ECO:0000256" key="3">
    <source>
        <dbReference type="ARBA" id="ARBA00022833"/>
    </source>
</evidence>
<evidence type="ECO:0000259" key="5">
    <source>
        <dbReference type="PROSITE" id="PS50808"/>
    </source>
</evidence>
<reference evidence="6 7" key="1">
    <citation type="submission" date="2015-04" db="EMBL/GenBank/DDBJ databases">
        <authorList>
            <person name="Syromyatnikov M.Y."/>
            <person name="Popov V.N."/>
        </authorList>
    </citation>
    <scope>NUCLEOTIDE SEQUENCE [LARGE SCALE GENOMIC DNA]</scope>
</reference>
<dbReference type="SUPFAM" id="SSF57667">
    <property type="entry name" value="beta-beta-alpha zinc fingers"/>
    <property type="match status" value="1"/>
</dbReference>
<evidence type="ECO:0000256" key="1">
    <source>
        <dbReference type="ARBA" id="ARBA00022723"/>
    </source>
</evidence>